<evidence type="ECO:0000256" key="1">
    <source>
        <dbReference type="SAM" id="MobiDB-lite"/>
    </source>
</evidence>
<evidence type="ECO:0000313" key="3">
    <source>
        <dbReference type="Proteomes" id="UP000077202"/>
    </source>
</evidence>
<dbReference type="EMBL" id="LVLJ01003300">
    <property type="protein sequence ID" value="OAE21984.1"/>
    <property type="molecule type" value="Genomic_DNA"/>
</dbReference>
<feature type="region of interest" description="Disordered" evidence="1">
    <location>
        <begin position="34"/>
        <end position="92"/>
    </location>
</feature>
<accession>A0A176VM31</accession>
<keyword evidence="3" id="KW-1185">Reference proteome</keyword>
<dbReference type="Proteomes" id="UP000077202">
    <property type="component" value="Unassembled WGS sequence"/>
</dbReference>
<organism evidence="2 3">
    <name type="scientific">Marchantia polymorpha subsp. ruderalis</name>
    <dbReference type="NCBI Taxonomy" id="1480154"/>
    <lineage>
        <taxon>Eukaryota</taxon>
        <taxon>Viridiplantae</taxon>
        <taxon>Streptophyta</taxon>
        <taxon>Embryophyta</taxon>
        <taxon>Marchantiophyta</taxon>
        <taxon>Marchantiopsida</taxon>
        <taxon>Marchantiidae</taxon>
        <taxon>Marchantiales</taxon>
        <taxon>Marchantiaceae</taxon>
        <taxon>Marchantia</taxon>
    </lineage>
</organism>
<proteinExistence type="predicted"/>
<dbReference type="AlphaFoldDB" id="A0A176VM31"/>
<name>A0A176VM31_MARPO</name>
<gene>
    <name evidence="2" type="ORF">AXG93_4382s1150</name>
</gene>
<evidence type="ECO:0000313" key="2">
    <source>
        <dbReference type="EMBL" id="OAE21984.1"/>
    </source>
</evidence>
<reference evidence="2" key="1">
    <citation type="submission" date="2016-03" db="EMBL/GenBank/DDBJ databases">
        <title>Mechanisms controlling the formation of the plant cell surface in tip-growing cells are functionally conserved among land plants.</title>
        <authorList>
            <person name="Honkanen S."/>
            <person name="Jones V.A."/>
            <person name="Morieri G."/>
            <person name="Champion C."/>
            <person name="Hetherington A.J."/>
            <person name="Kelly S."/>
            <person name="Saint-Marcoux D."/>
            <person name="Proust H."/>
            <person name="Prescott H."/>
            <person name="Dolan L."/>
        </authorList>
    </citation>
    <scope>NUCLEOTIDE SEQUENCE [LARGE SCALE GENOMIC DNA]</scope>
    <source>
        <tissue evidence="2">Whole gametophyte</tissue>
    </source>
</reference>
<sequence>MEGGSMSIPVLRARVRGTRYDRCTAVRVVLVSRLAGRGLEEESTRTGPRGRLRGERPEGRKEGRQAGTGEDGEGTGVELSGSGSGSGRADCRAECASEARFSRVVRSGDPD</sequence>
<feature type="compositionally biased region" description="Basic and acidic residues" evidence="1">
    <location>
        <begin position="52"/>
        <end position="64"/>
    </location>
</feature>
<protein>
    <submittedName>
        <fullName evidence="2">Uncharacterized protein</fullName>
    </submittedName>
</protein>
<comment type="caution">
    <text evidence="2">The sequence shown here is derived from an EMBL/GenBank/DDBJ whole genome shotgun (WGS) entry which is preliminary data.</text>
</comment>